<keyword evidence="2" id="KW-0489">Methyltransferase</keyword>
<dbReference type="EMBL" id="AAMS01000001">
    <property type="protein sequence ID" value="EAQ08072.1"/>
    <property type="molecule type" value="Genomic_DNA"/>
</dbReference>
<protein>
    <submittedName>
        <fullName evidence="2">Methyltransferase, UbiE/COQ5 family</fullName>
    </submittedName>
</protein>
<dbReference type="RefSeq" id="WP_007205974.1">
    <property type="nucleotide sequence ID" value="NZ_CH672414.1"/>
</dbReference>
<evidence type="ECO:0000259" key="1">
    <source>
        <dbReference type="Pfam" id="PF08242"/>
    </source>
</evidence>
<dbReference type="OrthoDB" id="5642573at2"/>
<sequence length="210" mass="22589">MIDSAIFWDRAAEKYAASAIGNPAAYQYTLGRTRGYLRPTDHVLEIACGTGSTAVLLAPDVASYLATDVSPEMIRIARGKLPVKAADLRFDVAGELPETGPFDVVLAHSFFHLVPDMERRMAQIFDLLTPGGYFISKTAALKGRSLKWTLIGAVIPLVQMLGKAPFLRKFTVQELEGAICAAGFEIVESGDFAIPARYIVARKPGVASGG</sequence>
<dbReference type="GO" id="GO:0008168">
    <property type="term" value="F:methyltransferase activity"/>
    <property type="evidence" value="ECO:0007669"/>
    <property type="project" value="UniProtKB-KW"/>
</dbReference>
<comment type="caution">
    <text evidence="2">The sequence shown here is derived from an EMBL/GenBank/DDBJ whole genome shotgun (WGS) entry which is preliminary data.</text>
</comment>
<dbReference type="GO" id="GO:0032259">
    <property type="term" value="P:methylation"/>
    <property type="evidence" value="ECO:0007669"/>
    <property type="project" value="UniProtKB-KW"/>
</dbReference>
<accession>A3V164</accession>
<evidence type="ECO:0000313" key="3">
    <source>
        <dbReference type="Proteomes" id="UP000004507"/>
    </source>
</evidence>
<dbReference type="Gene3D" id="3.40.50.150">
    <property type="entry name" value="Vaccinia Virus protein VP39"/>
    <property type="match status" value="1"/>
</dbReference>
<gene>
    <name evidence="2" type="ORF">SKA53_10119</name>
</gene>
<organism evidence="2 3">
    <name type="scientific">Yoonia vestfoldensis SKA53</name>
    <dbReference type="NCBI Taxonomy" id="314232"/>
    <lineage>
        <taxon>Bacteria</taxon>
        <taxon>Pseudomonadati</taxon>
        <taxon>Pseudomonadota</taxon>
        <taxon>Alphaproteobacteria</taxon>
        <taxon>Rhodobacterales</taxon>
        <taxon>Paracoccaceae</taxon>
        <taxon>Yoonia</taxon>
    </lineage>
</organism>
<dbReference type="PANTHER" id="PTHR43861">
    <property type="entry name" value="TRANS-ACONITATE 2-METHYLTRANSFERASE-RELATED"/>
    <property type="match status" value="1"/>
</dbReference>
<dbReference type="CDD" id="cd02440">
    <property type="entry name" value="AdoMet_MTases"/>
    <property type="match status" value="1"/>
</dbReference>
<dbReference type="HOGENOM" id="CLU_037990_15_0_5"/>
<dbReference type="STRING" id="314232.SKA53_10119"/>
<dbReference type="eggNOG" id="COG2227">
    <property type="taxonomic scope" value="Bacteria"/>
</dbReference>
<dbReference type="Proteomes" id="UP000004507">
    <property type="component" value="Unassembled WGS sequence"/>
</dbReference>
<keyword evidence="3" id="KW-1185">Reference proteome</keyword>
<dbReference type="AlphaFoldDB" id="A3V164"/>
<name>A3V164_9RHOB</name>
<reference evidence="2 3" key="1">
    <citation type="submission" date="2006-01" db="EMBL/GenBank/DDBJ databases">
        <authorList>
            <person name="Hagstrom A."/>
            <person name="Ferriera S."/>
            <person name="Johnson J."/>
            <person name="Kravitz S."/>
            <person name="Halpern A."/>
            <person name="Remington K."/>
            <person name="Beeson K."/>
            <person name="Tran B."/>
            <person name="Rogers Y.-H."/>
            <person name="Friedman R."/>
            <person name="Venter J.C."/>
        </authorList>
    </citation>
    <scope>NUCLEOTIDE SEQUENCE [LARGE SCALE GENOMIC DNA]</scope>
    <source>
        <strain evidence="2 3">SKA53</strain>
    </source>
</reference>
<evidence type="ECO:0000313" key="2">
    <source>
        <dbReference type="EMBL" id="EAQ08072.1"/>
    </source>
</evidence>
<dbReference type="SUPFAM" id="SSF53335">
    <property type="entry name" value="S-adenosyl-L-methionine-dependent methyltransferases"/>
    <property type="match status" value="1"/>
</dbReference>
<dbReference type="PANTHER" id="PTHR43861:SF1">
    <property type="entry name" value="TRANS-ACONITATE 2-METHYLTRANSFERASE"/>
    <property type="match status" value="1"/>
</dbReference>
<keyword evidence="2" id="KW-0808">Transferase</keyword>
<dbReference type="InterPro" id="IPR013217">
    <property type="entry name" value="Methyltransf_12"/>
</dbReference>
<proteinExistence type="predicted"/>
<dbReference type="InterPro" id="IPR029063">
    <property type="entry name" value="SAM-dependent_MTases_sf"/>
</dbReference>
<dbReference type="Pfam" id="PF08242">
    <property type="entry name" value="Methyltransf_12"/>
    <property type="match status" value="1"/>
</dbReference>
<feature type="domain" description="Methyltransferase type 12" evidence="1">
    <location>
        <begin position="44"/>
        <end position="134"/>
    </location>
</feature>